<feature type="transmembrane region" description="Helical" evidence="1">
    <location>
        <begin position="487"/>
        <end position="506"/>
    </location>
</feature>
<keyword evidence="1" id="KW-0812">Transmembrane</keyword>
<evidence type="ECO:0000313" key="3">
    <source>
        <dbReference type="Proteomes" id="UP000494165"/>
    </source>
</evidence>
<dbReference type="OrthoDB" id="2149840at2759"/>
<sequence length="582" mass="66322">MFPYTWIEGRSWEPIRGLQLHDLGLDQAFLNLSSRLSKNTWVYFQRQPCFKCTQYSLLSEVAAHNSSTVKISSVYDLDMLVLNENAGTTYDLVDYHTKVLECSLQTSFGEFGIYDLIISANGNKTECRIETIQPPVDIVLPVFAVTMMSIILLALTSGCFYLRKYWNRWHKVDERNSDTESNSEYTINKGGSKVKKLTNRLKSLDAFRGFCVVPLLFYNGFMGGYQKLEHAVWEGIPIAEFPFPWFLWITAVCIPLKFKSVLANGDPRGKIVLEIFKRFVFLFVLGLMVNSVIQGVQLETIRYYGVLQRIAFMCLFAGGIFVLSWPKNYKEYSGCHSDIRVLLPQWVIHGVVHLLYLCLVFFLPIPGCPTGYVGPGGISEGGKYFNCTGGTFGYVDRLLHDERHLFDTPTTKDIYKVKVFDPEGPFSNLPSLLTMILGVQAGTILVMHHGWSARKNRLLSWGFFCIFLGLVLHFSNVIPINKQLWNTSYSLVTAGGAFICFTFFIYLIDKIKLWNGFPFVSLGLNCLALYIGSKVASNIFPWHFAYGKMDTHFIRLIDSCWSVFIWGLIAMFLHKKKIIITV</sequence>
<keyword evidence="1" id="KW-0472">Membrane</keyword>
<feature type="transmembrane region" description="Helical" evidence="1">
    <location>
        <begin position="245"/>
        <end position="263"/>
    </location>
</feature>
<dbReference type="PANTHER" id="PTHR31061">
    <property type="entry name" value="LD22376P"/>
    <property type="match status" value="1"/>
</dbReference>
<feature type="transmembrane region" description="Helical" evidence="1">
    <location>
        <begin position="458"/>
        <end position="475"/>
    </location>
</feature>
<evidence type="ECO:0000313" key="2">
    <source>
        <dbReference type="EMBL" id="CAB3367963.1"/>
    </source>
</evidence>
<organism evidence="2 3">
    <name type="scientific">Cloeon dipterum</name>
    <dbReference type="NCBI Taxonomy" id="197152"/>
    <lineage>
        <taxon>Eukaryota</taxon>
        <taxon>Metazoa</taxon>
        <taxon>Ecdysozoa</taxon>
        <taxon>Arthropoda</taxon>
        <taxon>Hexapoda</taxon>
        <taxon>Insecta</taxon>
        <taxon>Pterygota</taxon>
        <taxon>Palaeoptera</taxon>
        <taxon>Ephemeroptera</taxon>
        <taxon>Pisciforma</taxon>
        <taxon>Baetidae</taxon>
        <taxon>Cloeon</taxon>
    </lineage>
</organism>
<feature type="transmembrane region" description="Helical" evidence="1">
    <location>
        <begin position="306"/>
        <end position="325"/>
    </location>
</feature>
<accession>A0A8S1CJZ5</accession>
<protein>
    <recommendedName>
        <fullName evidence="4">DUF5009 domain-containing protein</fullName>
    </recommendedName>
</protein>
<reference evidence="2 3" key="1">
    <citation type="submission" date="2020-04" db="EMBL/GenBank/DDBJ databases">
        <authorList>
            <person name="Alioto T."/>
            <person name="Alioto T."/>
            <person name="Gomez Garrido J."/>
        </authorList>
    </citation>
    <scope>NUCLEOTIDE SEQUENCE [LARGE SCALE GENOMIC DNA]</scope>
</reference>
<feature type="transmembrane region" description="Helical" evidence="1">
    <location>
        <begin position="206"/>
        <end position="225"/>
    </location>
</feature>
<feature type="transmembrane region" description="Helical" evidence="1">
    <location>
        <begin position="275"/>
        <end position="294"/>
    </location>
</feature>
<evidence type="ECO:0008006" key="4">
    <source>
        <dbReference type="Google" id="ProtNLM"/>
    </source>
</evidence>
<feature type="transmembrane region" description="Helical" evidence="1">
    <location>
        <begin position="138"/>
        <end position="162"/>
    </location>
</feature>
<feature type="transmembrane region" description="Helical" evidence="1">
    <location>
        <begin position="553"/>
        <end position="573"/>
    </location>
</feature>
<feature type="transmembrane region" description="Helical" evidence="1">
    <location>
        <begin position="346"/>
        <end position="365"/>
    </location>
</feature>
<gene>
    <name evidence="2" type="ORF">CLODIP_2_CD08447</name>
</gene>
<dbReference type="EMBL" id="CADEPI010000035">
    <property type="protein sequence ID" value="CAB3367963.1"/>
    <property type="molecule type" value="Genomic_DNA"/>
</dbReference>
<keyword evidence="1" id="KW-1133">Transmembrane helix</keyword>
<feature type="transmembrane region" description="Helical" evidence="1">
    <location>
        <begin position="513"/>
        <end position="533"/>
    </location>
</feature>
<feature type="transmembrane region" description="Helical" evidence="1">
    <location>
        <begin position="429"/>
        <end position="446"/>
    </location>
</feature>
<dbReference type="AlphaFoldDB" id="A0A8S1CJZ5"/>
<comment type="caution">
    <text evidence="2">The sequence shown here is derived from an EMBL/GenBank/DDBJ whole genome shotgun (WGS) entry which is preliminary data.</text>
</comment>
<dbReference type="PANTHER" id="PTHR31061:SF24">
    <property type="entry name" value="LD22376P"/>
    <property type="match status" value="1"/>
</dbReference>
<keyword evidence="3" id="KW-1185">Reference proteome</keyword>
<dbReference type="Proteomes" id="UP000494165">
    <property type="component" value="Unassembled WGS sequence"/>
</dbReference>
<evidence type="ECO:0000256" key="1">
    <source>
        <dbReference type="SAM" id="Phobius"/>
    </source>
</evidence>
<proteinExistence type="predicted"/>
<name>A0A8S1CJZ5_9INSE</name>